<evidence type="ECO:0000259" key="11">
    <source>
        <dbReference type="PROSITE" id="PS50192"/>
    </source>
</evidence>
<feature type="compositionally biased region" description="Basic and acidic residues" evidence="9">
    <location>
        <begin position="1"/>
        <end position="10"/>
    </location>
</feature>
<dbReference type="GO" id="GO:0015031">
    <property type="term" value="P:protein transport"/>
    <property type="evidence" value="ECO:0007669"/>
    <property type="project" value="UniProtKB-KW"/>
</dbReference>
<keyword evidence="7 10" id="KW-0472">Membrane</keyword>
<dbReference type="Proteomes" id="UP000594262">
    <property type="component" value="Unplaced"/>
</dbReference>
<evidence type="ECO:0000313" key="13">
    <source>
        <dbReference type="Proteomes" id="UP000594262"/>
    </source>
</evidence>
<evidence type="ECO:0000256" key="8">
    <source>
        <dbReference type="ARBA" id="ARBA00046280"/>
    </source>
</evidence>
<dbReference type="Gene3D" id="1.20.5.110">
    <property type="match status" value="1"/>
</dbReference>
<evidence type="ECO:0000256" key="9">
    <source>
        <dbReference type="SAM" id="MobiDB-lite"/>
    </source>
</evidence>
<evidence type="ECO:0000313" key="12">
    <source>
        <dbReference type="EnsemblMetazoa" id="CLYHEMP002818.1"/>
    </source>
</evidence>
<reference evidence="12" key="1">
    <citation type="submission" date="2021-01" db="UniProtKB">
        <authorList>
            <consortium name="EnsemblMetazoa"/>
        </authorList>
    </citation>
    <scope>IDENTIFICATION</scope>
</reference>
<accession>A0A7M5UR46</accession>
<dbReference type="SMART" id="SM00397">
    <property type="entry name" value="t_SNARE"/>
    <property type="match status" value="1"/>
</dbReference>
<keyword evidence="5 10" id="KW-1133">Transmembrane helix</keyword>
<evidence type="ECO:0000256" key="2">
    <source>
        <dbReference type="ARBA" id="ARBA00022448"/>
    </source>
</evidence>
<feature type="transmembrane region" description="Helical" evidence="10">
    <location>
        <begin position="94"/>
        <end position="113"/>
    </location>
</feature>
<name>A0A7M5UR46_9CNID</name>
<keyword evidence="13" id="KW-1185">Reference proteome</keyword>
<keyword evidence="6" id="KW-0333">Golgi apparatus</keyword>
<evidence type="ECO:0000256" key="3">
    <source>
        <dbReference type="ARBA" id="ARBA00022692"/>
    </source>
</evidence>
<dbReference type="SUPFAM" id="SSF58038">
    <property type="entry name" value="SNARE fusion complex"/>
    <property type="match status" value="1"/>
</dbReference>
<dbReference type="GO" id="GO:0000139">
    <property type="term" value="C:Golgi membrane"/>
    <property type="evidence" value="ECO:0007669"/>
    <property type="project" value="UniProtKB-SubCell"/>
</dbReference>
<dbReference type="PANTHER" id="PTHR12791">
    <property type="entry name" value="GOLGI SNARE BET1-RELATED"/>
    <property type="match status" value="1"/>
</dbReference>
<keyword evidence="4" id="KW-0653">Protein transport</keyword>
<dbReference type="RefSeq" id="XP_066930332.1">
    <property type="nucleotide sequence ID" value="XM_067074231.1"/>
</dbReference>
<feature type="region of interest" description="Disordered" evidence="9">
    <location>
        <begin position="1"/>
        <end position="21"/>
    </location>
</feature>
<comment type="subcellular location">
    <subcellularLocation>
        <location evidence="8">Endomembrane system</location>
        <topology evidence="8">Single-pass type IV membrane protein</topology>
    </subcellularLocation>
    <subcellularLocation>
        <location evidence="1">Golgi apparatus membrane</location>
    </subcellularLocation>
</comment>
<dbReference type="PROSITE" id="PS50192">
    <property type="entry name" value="T_SNARE"/>
    <property type="match status" value="1"/>
</dbReference>
<sequence length="118" mass="13276">MASWKSRDSSRVSYNKLGQDDSTLEHENDRMVNSLASKVSTIKNIAIDLDNEAKYQNQFLGDMGNDFDSAGGFLGSSMKRLNAMVASGSSNRKLMCYMVFFLVLIFFICYYLVGKLSR</sequence>
<evidence type="ECO:0000256" key="5">
    <source>
        <dbReference type="ARBA" id="ARBA00022989"/>
    </source>
</evidence>
<evidence type="ECO:0000256" key="4">
    <source>
        <dbReference type="ARBA" id="ARBA00022927"/>
    </source>
</evidence>
<dbReference type="OrthoDB" id="261831at2759"/>
<dbReference type="InterPro" id="IPR039899">
    <property type="entry name" value="BET1_SNARE"/>
</dbReference>
<keyword evidence="2" id="KW-0813">Transport</keyword>
<dbReference type="CDD" id="cd15853">
    <property type="entry name" value="SNARE_Bet1"/>
    <property type="match status" value="1"/>
</dbReference>
<feature type="domain" description="T-SNARE coiled-coil homology" evidence="11">
    <location>
        <begin position="22"/>
        <end position="84"/>
    </location>
</feature>
<organism evidence="12 13">
    <name type="scientific">Clytia hemisphaerica</name>
    <dbReference type="NCBI Taxonomy" id="252671"/>
    <lineage>
        <taxon>Eukaryota</taxon>
        <taxon>Metazoa</taxon>
        <taxon>Cnidaria</taxon>
        <taxon>Hydrozoa</taxon>
        <taxon>Hydroidolina</taxon>
        <taxon>Leptothecata</taxon>
        <taxon>Obeliida</taxon>
        <taxon>Clytiidae</taxon>
        <taxon>Clytia</taxon>
    </lineage>
</organism>
<dbReference type="AlphaFoldDB" id="A0A7M5UR46"/>
<dbReference type="EnsemblMetazoa" id="CLYHEMT002818.1">
    <property type="protein sequence ID" value="CLYHEMP002818.1"/>
    <property type="gene ID" value="CLYHEMG002818"/>
</dbReference>
<evidence type="ECO:0000256" key="6">
    <source>
        <dbReference type="ARBA" id="ARBA00023034"/>
    </source>
</evidence>
<evidence type="ECO:0000256" key="1">
    <source>
        <dbReference type="ARBA" id="ARBA00004394"/>
    </source>
</evidence>
<protein>
    <recommendedName>
        <fullName evidence="11">t-SNARE coiled-coil homology domain-containing protein</fullName>
    </recommendedName>
</protein>
<keyword evidence="3 10" id="KW-0812">Transmembrane</keyword>
<dbReference type="GeneID" id="136817898"/>
<evidence type="ECO:0000256" key="7">
    <source>
        <dbReference type="ARBA" id="ARBA00023136"/>
    </source>
</evidence>
<evidence type="ECO:0000256" key="10">
    <source>
        <dbReference type="SAM" id="Phobius"/>
    </source>
</evidence>
<dbReference type="InterPro" id="IPR000727">
    <property type="entry name" value="T_SNARE_dom"/>
</dbReference>
<proteinExistence type="predicted"/>